<dbReference type="PANTHER" id="PTHR48079:SF7">
    <property type="entry name" value="NAD(P)-BINDING DOMAIN-CONTAINING PROTEIN-RELATED"/>
    <property type="match status" value="1"/>
</dbReference>
<keyword evidence="3" id="KW-1185">Reference proteome</keyword>
<dbReference type="PANTHER" id="PTHR48079">
    <property type="entry name" value="PROTEIN YEEZ"/>
    <property type="match status" value="1"/>
</dbReference>
<dbReference type="EMBL" id="ML996688">
    <property type="protein sequence ID" value="KAF2404392.1"/>
    <property type="molecule type" value="Genomic_DNA"/>
</dbReference>
<evidence type="ECO:0000313" key="3">
    <source>
        <dbReference type="Proteomes" id="UP000799640"/>
    </source>
</evidence>
<dbReference type="AlphaFoldDB" id="A0A6G1I800"/>
<dbReference type="InterPro" id="IPR036291">
    <property type="entry name" value="NAD(P)-bd_dom_sf"/>
</dbReference>
<sequence length="349" mass="37263">MPKLFVTGATGYIGGDALFAILEAHPKYEITCLVRNSTKGAAVAKQHPTVRLVYGDLDSTNLLATEAAAAEIVCHFAHADHEPSVEALVRGLASTHSTSKPGYLIHTSGTGSLSVYDAQAELYGSYAEKTFSDTSDIAELTSLPDTASHRNVEKAILASPPSVHTAIVSPPTIYGTGRGAGNRASDQVNKLAAHTLTRGRGFTVGDGENRWCEVHIADLSRLYVALVEAAAARGGHATWNAEGYYFAEAGEFAWEEVANAIARAAFDFGLIKTDDVQALTKEEVDEIEAAETPLWGRNSRCRAERARELLGWRPVEKGLMELVPEIVRGEAVRLGLLPEGHKAVAAGEA</sequence>
<dbReference type="InterPro" id="IPR001509">
    <property type="entry name" value="Epimerase_deHydtase"/>
</dbReference>
<dbReference type="Gene3D" id="3.40.50.720">
    <property type="entry name" value="NAD(P)-binding Rossmann-like Domain"/>
    <property type="match status" value="1"/>
</dbReference>
<accession>A0A6G1I800</accession>
<gene>
    <name evidence="2" type="ORF">EJ06DRAFT_503560</name>
</gene>
<feature type="domain" description="NAD-dependent epimerase/dehydratase" evidence="1">
    <location>
        <begin position="5"/>
        <end position="234"/>
    </location>
</feature>
<dbReference type="SUPFAM" id="SSF51735">
    <property type="entry name" value="NAD(P)-binding Rossmann-fold domains"/>
    <property type="match status" value="1"/>
</dbReference>
<protein>
    <submittedName>
        <fullName evidence="2">Putative nucleoside-diphosphate-sugar epimerase</fullName>
    </submittedName>
</protein>
<dbReference type="Proteomes" id="UP000799640">
    <property type="component" value="Unassembled WGS sequence"/>
</dbReference>
<dbReference type="GO" id="GO:0005737">
    <property type="term" value="C:cytoplasm"/>
    <property type="evidence" value="ECO:0007669"/>
    <property type="project" value="TreeGrafter"/>
</dbReference>
<dbReference type="OrthoDB" id="2130169at2759"/>
<evidence type="ECO:0000259" key="1">
    <source>
        <dbReference type="Pfam" id="PF01370"/>
    </source>
</evidence>
<organism evidence="2 3">
    <name type="scientific">Trichodelitschia bisporula</name>
    <dbReference type="NCBI Taxonomy" id="703511"/>
    <lineage>
        <taxon>Eukaryota</taxon>
        <taxon>Fungi</taxon>
        <taxon>Dikarya</taxon>
        <taxon>Ascomycota</taxon>
        <taxon>Pezizomycotina</taxon>
        <taxon>Dothideomycetes</taxon>
        <taxon>Dothideomycetes incertae sedis</taxon>
        <taxon>Phaeotrichales</taxon>
        <taxon>Phaeotrichaceae</taxon>
        <taxon>Trichodelitschia</taxon>
    </lineage>
</organism>
<name>A0A6G1I800_9PEZI</name>
<dbReference type="GO" id="GO:0004029">
    <property type="term" value="F:aldehyde dehydrogenase (NAD+) activity"/>
    <property type="evidence" value="ECO:0007669"/>
    <property type="project" value="TreeGrafter"/>
</dbReference>
<dbReference type="InterPro" id="IPR051783">
    <property type="entry name" value="NAD(P)-dependent_oxidoreduct"/>
</dbReference>
<evidence type="ECO:0000313" key="2">
    <source>
        <dbReference type="EMBL" id="KAF2404392.1"/>
    </source>
</evidence>
<proteinExistence type="predicted"/>
<dbReference type="Pfam" id="PF01370">
    <property type="entry name" value="Epimerase"/>
    <property type="match status" value="1"/>
</dbReference>
<reference evidence="2" key="1">
    <citation type="journal article" date="2020" name="Stud. Mycol.">
        <title>101 Dothideomycetes genomes: a test case for predicting lifestyles and emergence of pathogens.</title>
        <authorList>
            <person name="Haridas S."/>
            <person name="Albert R."/>
            <person name="Binder M."/>
            <person name="Bloem J."/>
            <person name="Labutti K."/>
            <person name="Salamov A."/>
            <person name="Andreopoulos B."/>
            <person name="Baker S."/>
            <person name="Barry K."/>
            <person name="Bills G."/>
            <person name="Bluhm B."/>
            <person name="Cannon C."/>
            <person name="Castanera R."/>
            <person name="Culley D."/>
            <person name="Daum C."/>
            <person name="Ezra D."/>
            <person name="Gonzalez J."/>
            <person name="Henrissat B."/>
            <person name="Kuo A."/>
            <person name="Liang C."/>
            <person name="Lipzen A."/>
            <person name="Lutzoni F."/>
            <person name="Magnuson J."/>
            <person name="Mondo S."/>
            <person name="Nolan M."/>
            <person name="Ohm R."/>
            <person name="Pangilinan J."/>
            <person name="Park H.-J."/>
            <person name="Ramirez L."/>
            <person name="Alfaro M."/>
            <person name="Sun H."/>
            <person name="Tritt A."/>
            <person name="Yoshinaga Y."/>
            <person name="Zwiers L.-H."/>
            <person name="Turgeon B."/>
            <person name="Goodwin S."/>
            <person name="Spatafora J."/>
            <person name="Crous P."/>
            <person name="Grigoriev I."/>
        </authorList>
    </citation>
    <scope>NUCLEOTIDE SEQUENCE</scope>
    <source>
        <strain evidence="2">CBS 262.69</strain>
    </source>
</reference>